<sequence>MVVVLATGHRAGRYGYPKEWRNSRGQSGKGEPRGRCAAQLLSPARFIYVDSTFFLCTGEY</sequence>
<keyword evidence="2" id="KW-1185">Reference proteome</keyword>
<accession>A0A9N9MZF0</accession>
<gene>
    <name evidence="1" type="ORF">CEUTPL_LOCUS13905</name>
</gene>
<proteinExistence type="predicted"/>
<evidence type="ECO:0000313" key="1">
    <source>
        <dbReference type="EMBL" id="CAG9773515.1"/>
    </source>
</evidence>
<name>A0A9N9MZF0_9CUCU</name>
<evidence type="ECO:0000313" key="2">
    <source>
        <dbReference type="Proteomes" id="UP001152799"/>
    </source>
</evidence>
<dbReference type="EMBL" id="OU892285">
    <property type="protein sequence ID" value="CAG9773515.1"/>
    <property type="molecule type" value="Genomic_DNA"/>
</dbReference>
<reference evidence="1" key="1">
    <citation type="submission" date="2022-01" db="EMBL/GenBank/DDBJ databases">
        <authorList>
            <person name="King R."/>
        </authorList>
    </citation>
    <scope>NUCLEOTIDE SEQUENCE</scope>
</reference>
<organism evidence="1 2">
    <name type="scientific">Ceutorhynchus assimilis</name>
    <name type="common">cabbage seed weevil</name>
    <dbReference type="NCBI Taxonomy" id="467358"/>
    <lineage>
        <taxon>Eukaryota</taxon>
        <taxon>Metazoa</taxon>
        <taxon>Ecdysozoa</taxon>
        <taxon>Arthropoda</taxon>
        <taxon>Hexapoda</taxon>
        <taxon>Insecta</taxon>
        <taxon>Pterygota</taxon>
        <taxon>Neoptera</taxon>
        <taxon>Endopterygota</taxon>
        <taxon>Coleoptera</taxon>
        <taxon>Polyphaga</taxon>
        <taxon>Cucujiformia</taxon>
        <taxon>Curculionidae</taxon>
        <taxon>Ceutorhynchinae</taxon>
        <taxon>Ceutorhynchus</taxon>
    </lineage>
</organism>
<dbReference type="Proteomes" id="UP001152799">
    <property type="component" value="Chromosome 9"/>
</dbReference>
<dbReference type="AlphaFoldDB" id="A0A9N9MZF0"/>
<protein>
    <submittedName>
        <fullName evidence="1">Uncharacterized protein</fullName>
    </submittedName>
</protein>